<organism evidence="1 2">
    <name type="scientific">Vibrio cholerae</name>
    <dbReference type="NCBI Taxonomy" id="666"/>
    <lineage>
        <taxon>Bacteria</taxon>
        <taxon>Pseudomonadati</taxon>
        <taxon>Pseudomonadota</taxon>
        <taxon>Gammaproteobacteria</taxon>
        <taxon>Vibrionales</taxon>
        <taxon>Vibrionaceae</taxon>
        <taxon>Vibrio</taxon>
    </lineage>
</organism>
<sequence>MTHLVDGMNRRKHSVELSNCIRDLLCRSLCGFIAALNRFHDILRTQFNFVDNGPNFTNRSLSTTSKAAHFIGNNSKTAALLSSSSRFNRRI</sequence>
<dbReference type="Proteomes" id="UP000044806">
    <property type="component" value="Unassembled WGS sequence"/>
</dbReference>
<dbReference type="AlphaFoldDB" id="A0A656AU94"/>
<gene>
    <name evidence="1" type="ORF">ERS013165_00350</name>
</gene>
<protein>
    <submittedName>
        <fullName evidence="1">Uncharacterized protein</fullName>
    </submittedName>
</protein>
<dbReference type="EMBL" id="CWOW01000001">
    <property type="protein sequence ID" value="CRZ84643.1"/>
    <property type="molecule type" value="Genomic_DNA"/>
</dbReference>
<reference evidence="1 2" key="1">
    <citation type="submission" date="2015-07" db="EMBL/GenBank/DDBJ databases">
        <authorList>
            <consortium name="Pathogen Informatics"/>
        </authorList>
    </citation>
    <scope>NUCLEOTIDE SEQUENCE [LARGE SCALE GENOMIC DNA]</scope>
    <source>
        <strain evidence="1 2">A51</strain>
    </source>
</reference>
<evidence type="ECO:0000313" key="2">
    <source>
        <dbReference type="Proteomes" id="UP000044806"/>
    </source>
</evidence>
<evidence type="ECO:0000313" key="1">
    <source>
        <dbReference type="EMBL" id="CRZ84643.1"/>
    </source>
</evidence>
<name>A0A656AU94_VIBCL</name>
<proteinExistence type="predicted"/>
<accession>A0A656AU94</accession>